<dbReference type="InterPro" id="IPR011990">
    <property type="entry name" value="TPR-like_helical_dom_sf"/>
</dbReference>
<comment type="subcellular location">
    <subcellularLocation>
        <location evidence="1">Cell outer membrane</location>
    </subcellularLocation>
</comment>
<dbReference type="PROSITE" id="PS51257">
    <property type="entry name" value="PROKAR_LIPOPROTEIN"/>
    <property type="match status" value="1"/>
</dbReference>
<evidence type="ECO:0000256" key="2">
    <source>
        <dbReference type="ARBA" id="ARBA00006275"/>
    </source>
</evidence>
<feature type="domain" description="RagB/SusD" evidence="6">
    <location>
        <begin position="274"/>
        <end position="545"/>
    </location>
</feature>
<organism evidence="8 9">
    <name type="scientific">Parabacteroides chartae</name>
    <dbReference type="NCBI Taxonomy" id="1037355"/>
    <lineage>
        <taxon>Bacteria</taxon>
        <taxon>Pseudomonadati</taxon>
        <taxon>Bacteroidota</taxon>
        <taxon>Bacteroidia</taxon>
        <taxon>Bacteroidales</taxon>
        <taxon>Tannerellaceae</taxon>
        <taxon>Parabacteroides</taxon>
    </lineage>
</organism>
<evidence type="ECO:0000256" key="1">
    <source>
        <dbReference type="ARBA" id="ARBA00004442"/>
    </source>
</evidence>
<keyword evidence="3" id="KW-0732">Signal</keyword>
<evidence type="ECO:0000259" key="7">
    <source>
        <dbReference type="Pfam" id="PF14322"/>
    </source>
</evidence>
<comment type="similarity">
    <text evidence="2">Belongs to the SusD family.</text>
</comment>
<accession>A0A1T5E7R8</accession>
<dbReference type="SUPFAM" id="SSF48452">
    <property type="entry name" value="TPR-like"/>
    <property type="match status" value="1"/>
</dbReference>
<keyword evidence="5" id="KW-0998">Cell outer membrane</keyword>
<name>A0A1T5E7R8_9BACT</name>
<dbReference type="Gene3D" id="1.25.40.390">
    <property type="match status" value="1"/>
</dbReference>
<evidence type="ECO:0000313" key="9">
    <source>
        <dbReference type="Proteomes" id="UP000190852"/>
    </source>
</evidence>
<feature type="domain" description="SusD-like N-terminal" evidence="7">
    <location>
        <begin position="34"/>
        <end position="222"/>
    </location>
</feature>
<evidence type="ECO:0000256" key="4">
    <source>
        <dbReference type="ARBA" id="ARBA00023136"/>
    </source>
</evidence>
<reference evidence="9" key="1">
    <citation type="submission" date="2017-02" db="EMBL/GenBank/DDBJ databases">
        <authorList>
            <person name="Varghese N."/>
            <person name="Submissions S."/>
        </authorList>
    </citation>
    <scope>NUCLEOTIDE SEQUENCE [LARGE SCALE GENOMIC DNA]</scope>
    <source>
        <strain evidence="9">DSM 24967</strain>
    </source>
</reference>
<evidence type="ECO:0000256" key="5">
    <source>
        <dbReference type="ARBA" id="ARBA00023237"/>
    </source>
</evidence>
<dbReference type="InterPro" id="IPR012944">
    <property type="entry name" value="SusD_RagB_dom"/>
</dbReference>
<dbReference type="InterPro" id="IPR033985">
    <property type="entry name" value="SusD-like_N"/>
</dbReference>
<dbReference type="AlphaFoldDB" id="A0A1T5E7R8"/>
<evidence type="ECO:0000313" key="8">
    <source>
        <dbReference type="EMBL" id="SKB80122.1"/>
    </source>
</evidence>
<keyword evidence="4" id="KW-0472">Membrane</keyword>
<proteinExistence type="inferred from homology"/>
<keyword evidence="9" id="KW-1185">Reference proteome</keyword>
<evidence type="ECO:0000256" key="3">
    <source>
        <dbReference type="ARBA" id="ARBA00022729"/>
    </source>
</evidence>
<dbReference type="EMBL" id="FUYQ01000024">
    <property type="protein sequence ID" value="SKB80122.1"/>
    <property type="molecule type" value="Genomic_DNA"/>
</dbReference>
<dbReference type="Pfam" id="PF14322">
    <property type="entry name" value="SusD-like_3"/>
    <property type="match status" value="1"/>
</dbReference>
<sequence>MKKILTIALAAACSFTACDIERLPYDKYSADKITEDKQASLDILLNGCYAQLKGWSDVMHRVGEYAGDNMMIRGSSTDAFYTFISYQHTPSNYRLNTFWNNSYKVISQASDLMKLVEEGETPEVDQRLGEAYYLRGTMYFYLCRAYGRPYYQSPETNLGVPIVNGLPADLNNLVLPDRASVKDTYAQAIADLRKGEALMNENKTAAYATREAAQAMLSRVYMYMSGTYENPNTTYADSSIYYAKKVIESGRYQLLNRENFMKYNTFSPEDGAQTETIFAVKRVSSEFSGYDHYYGIGGMYANIDGMGWGEMYASAKYMELLDETGRGKDARSAFIVPQYVGQDENKKIEAFRFIKDVYNASGAQTNYNYVQSPIKYNTDGSLYVQITEQVDGKDVTTTYQLTELDKEQGYYSINYKGKTYKGVKDYMMLLNRVYPMFYIYKCSKQEGESHLHSPIISRLAEMYLNLAECYAKKGDYANAVLNLNVIRERSLPGEGYTSLNASNAAKLIDKERQLELAYEAERSFDVYRNGGTLTRHYPGPHNAMEEIKATDTRVVQFIPQDQINAYASINCKLTQNP</sequence>
<dbReference type="RefSeq" id="WP_079684243.1">
    <property type="nucleotide sequence ID" value="NZ_FUYQ01000024.1"/>
</dbReference>
<protein>
    <submittedName>
        <fullName evidence="8">SusD family protein</fullName>
    </submittedName>
</protein>
<dbReference type="GO" id="GO:0009279">
    <property type="term" value="C:cell outer membrane"/>
    <property type="evidence" value="ECO:0007669"/>
    <property type="project" value="UniProtKB-SubCell"/>
</dbReference>
<gene>
    <name evidence="8" type="ORF">SAMN05660349_02827</name>
</gene>
<dbReference type="Proteomes" id="UP000190852">
    <property type="component" value="Unassembled WGS sequence"/>
</dbReference>
<dbReference type="Pfam" id="PF07980">
    <property type="entry name" value="SusD_RagB"/>
    <property type="match status" value="1"/>
</dbReference>
<evidence type="ECO:0000259" key="6">
    <source>
        <dbReference type="Pfam" id="PF07980"/>
    </source>
</evidence>